<dbReference type="InterPro" id="IPR043132">
    <property type="entry name" value="BCAT-like_C"/>
</dbReference>
<comment type="catalytic activity">
    <reaction evidence="12 16">
        <text>L-valine + 2-oxoglutarate = 3-methyl-2-oxobutanoate + L-glutamate</text>
        <dbReference type="Rhea" id="RHEA:24813"/>
        <dbReference type="ChEBI" id="CHEBI:11851"/>
        <dbReference type="ChEBI" id="CHEBI:16810"/>
        <dbReference type="ChEBI" id="CHEBI:29985"/>
        <dbReference type="ChEBI" id="CHEBI:57762"/>
        <dbReference type="EC" id="2.6.1.42"/>
    </reaction>
</comment>
<evidence type="ECO:0000256" key="6">
    <source>
        <dbReference type="ARBA" id="ARBA00022576"/>
    </source>
</evidence>
<evidence type="ECO:0000313" key="17">
    <source>
        <dbReference type="EMBL" id="EXC22427.1"/>
    </source>
</evidence>
<evidence type="ECO:0000256" key="3">
    <source>
        <dbReference type="ARBA" id="ARBA00004931"/>
    </source>
</evidence>
<evidence type="ECO:0000256" key="10">
    <source>
        <dbReference type="ARBA" id="ARBA00022946"/>
    </source>
</evidence>
<dbReference type="Gene3D" id="3.20.10.10">
    <property type="entry name" value="D-amino Acid Aminotransferase, subunit A, domain 2"/>
    <property type="match status" value="1"/>
</dbReference>
<protein>
    <recommendedName>
        <fullName evidence="16">Branched-chain-amino-acid aminotransferase</fullName>
        <ecNumber evidence="16">2.6.1.42</ecNumber>
    </recommendedName>
</protein>
<dbReference type="EMBL" id="KE345969">
    <property type="protein sequence ID" value="EXC22427.1"/>
    <property type="molecule type" value="Genomic_DNA"/>
</dbReference>
<dbReference type="InterPro" id="IPR005786">
    <property type="entry name" value="B_amino_transII"/>
</dbReference>
<dbReference type="InterPro" id="IPR001544">
    <property type="entry name" value="Aminotrans_IV"/>
</dbReference>
<dbReference type="GO" id="GO:0052655">
    <property type="term" value="F:L-valine-2-oxoglutarate transaminase activity"/>
    <property type="evidence" value="ECO:0007669"/>
    <property type="project" value="RHEA"/>
</dbReference>
<dbReference type="GO" id="GO:0052656">
    <property type="term" value="F:L-isoleucine-2-oxoglutarate transaminase activity"/>
    <property type="evidence" value="ECO:0007669"/>
    <property type="project" value="RHEA"/>
</dbReference>
<dbReference type="NCBIfam" id="NF009897">
    <property type="entry name" value="PRK13357.1"/>
    <property type="match status" value="1"/>
</dbReference>
<evidence type="ECO:0000256" key="2">
    <source>
        <dbReference type="ARBA" id="ARBA00004824"/>
    </source>
</evidence>
<keyword evidence="11 16" id="KW-0100">Branched-chain amino acid biosynthesis</keyword>
<dbReference type="GO" id="GO:0008652">
    <property type="term" value="P:amino acid biosynthetic process"/>
    <property type="evidence" value="ECO:0007669"/>
    <property type="project" value="UniProtKB-KW"/>
</dbReference>
<proteinExistence type="inferred from homology"/>
<dbReference type="PANTHER" id="PTHR42825:SF29">
    <property type="entry name" value="BRANCHED-CHAIN-AMINO-ACID AMINOTRANSFERASE"/>
    <property type="match status" value="1"/>
</dbReference>
<evidence type="ECO:0000256" key="7">
    <source>
        <dbReference type="ARBA" id="ARBA00022605"/>
    </source>
</evidence>
<dbReference type="InterPro" id="IPR036038">
    <property type="entry name" value="Aminotransferase-like"/>
</dbReference>
<dbReference type="GO" id="GO:0052654">
    <property type="term" value="F:L-leucine-2-oxoglutarate transaminase activity"/>
    <property type="evidence" value="ECO:0007669"/>
    <property type="project" value="RHEA"/>
</dbReference>
<dbReference type="Pfam" id="PF01063">
    <property type="entry name" value="Aminotran_4"/>
    <property type="match status" value="1"/>
</dbReference>
<reference evidence="18" key="1">
    <citation type="submission" date="2013-01" db="EMBL/GenBank/DDBJ databases">
        <title>Draft Genome Sequence of a Mulberry Tree, Morus notabilis C.K. Schneid.</title>
        <authorList>
            <person name="He N."/>
            <person name="Zhao S."/>
        </authorList>
    </citation>
    <scope>NUCLEOTIDE SEQUENCE</scope>
</reference>
<evidence type="ECO:0000256" key="9">
    <source>
        <dbReference type="ARBA" id="ARBA00022898"/>
    </source>
</evidence>
<dbReference type="EC" id="2.6.1.42" evidence="16"/>
<comment type="cofactor">
    <cofactor evidence="1 15">
        <name>pyridoxal 5'-phosphate</name>
        <dbReference type="ChEBI" id="CHEBI:597326"/>
    </cofactor>
</comment>
<dbReference type="FunFam" id="3.30.470.10:FF:000003">
    <property type="entry name" value="Branched-chain-amino-acid aminotransferase"/>
    <property type="match status" value="1"/>
</dbReference>
<keyword evidence="9 15" id="KW-0663">Pyridoxal phosphate</keyword>
<dbReference type="InterPro" id="IPR018300">
    <property type="entry name" value="Aminotrans_IV_CS"/>
</dbReference>
<dbReference type="Proteomes" id="UP000030645">
    <property type="component" value="Unassembled WGS sequence"/>
</dbReference>
<evidence type="ECO:0000313" key="18">
    <source>
        <dbReference type="Proteomes" id="UP000030645"/>
    </source>
</evidence>
<evidence type="ECO:0000256" key="12">
    <source>
        <dbReference type="ARBA" id="ARBA00048212"/>
    </source>
</evidence>
<dbReference type="NCBIfam" id="TIGR01123">
    <property type="entry name" value="ilvE_II"/>
    <property type="match status" value="1"/>
</dbReference>
<dbReference type="InterPro" id="IPR033939">
    <property type="entry name" value="BCAT_family"/>
</dbReference>
<evidence type="ECO:0000256" key="4">
    <source>
        <dbReference type="ARBA" id="ARBA00005072"/>
    </source>
</evidence>
<keyword evidence="6 16" id="KW-0032">Aminotransferase</keyword>
<keyword evidence="18" id="KW-1185">Reference proteome</keyword>
<comment type="similarity">
    <text evidence="5 16">Belongs to the class-IV pyridoxal-phosphate-dependent aminotransferase family.</text>
</comment>
<dbReference type="eggNOG" id="KOG0975">
    <property type="taxonomic scope" value="Eukaryota"/>
</dbReference>
<name>W9SAF8_9ROSA</name>
<comment type="pathway">
    <text evidence="3">Amino-acid biosynthesis; L-valine biosynthesis; L-valine from pyruvate: step 4/4.</text>
</comment>
<evidence type="ECO:0000256" key="15">
    <source>
        <dbReference type="RuleBase" id="RU004516"/>
    </source>
</evidence>
<evidence type="ECO:0000256" key="11">
    <source>
        <dbReference type="ARBA" id="ARBA00023304"/>
    </source>
</evidence>
<dbReference type="Gene3D" id="3.30.470.10">
    <property type="match status" value="1"/>
</dbReference>
<accession>W9SAF8</accession>
<dbReference type="CDD" id="cd01557">
    <property type="entry name" value="BCAT_beta_family"/>
    <property type="match status" value="1"/>
</dbReference>
<comment type="pathway">
    <text evidence="4">Amino-acid biosynthesis; L-leucine biosynthesis; L-leucine from 3-methyl-2-oxobutanoate: step 4/4.</text>
</comment>
<organism evidence="17 18">
    <name type="scientific">Morus notabilis</name>
    <dbReference type="NCBI Taxonomy" id="981085"/>
    <lineage>
        <taxon>Eukaryota</taxon>
        <taxon>Viridiplantae</taxon>
        <taxon>Streptophyta</taxon>
        <taxon>Embryophyta</taxon>
        <taxon>Tracheophyta</taxon>
        <taxon>Spermatophyta</taxon>
        <taxon>Magnoliopsida</taxon>
        <taxon>eudicotyledons</taxon>
        <taxon>Gunneridae</taxon>
        <taxon>Pentapetalae</taxon>
        <taxon>rosids</taxon>
        <taxon>fabids</taxon>
        <taxon>Rosales</taxon>
        <taxon>Moraceae</taxon>
        <taxon>Moreae</taxon>
        <taxon>Morus</taxon>
    </lineage>
</organism>
<keyword evidence="8 16" id="KW-0808">Transferase</keyword>
<evidence type="ECO:0000256" key="13">
    <source>
        <dbReference type="ARBA" id="ARBA00048798"/>
    </source>
</evidence>
<dbReference type="SUPFAM" id="SSF56752">
    <property type="entry name" value="D-aminoacid aminotransferase-like PLP-dependent enzymes"/>
    <property type="match status" value="1"/>
</dbReference>
<comment type="catalytic activity">
    <reaction evidence="13 16">
        <text>L-isoleucine + 2-oxoglutarate = (S)-3-methyl-2-oxopentanoate + L-glutamate</text>
        <dbReference type="Rhea" id="RHEA:24801"/>
        <dbReference type="ChEBI" id="CHEBI:16810"/>
        <dbReference type="ChEBI" id="CHEBI:29985"/>
        <dbReference type="ChEBI" id="CHEBI:35146"/>
        <dbReference type="ChEBI" id="CHEBI:58045"/>
        <dbReference type="EC" id="2.6.1.42"/>
    </reaction>
</comment>
<keyword evidence="10" id="KW-0809">Transit peptide</keyword>
<dbReference type="AlphaFoldDB" id="W9SAF8"/>
<evidence type="ECO:0000256" key="16">
    <source>
        <dbReference type="RuleBase" id="RU004517"/>
    </source>
</evidence>
<keyword evidence="7 16" id="KW-0028">Amino-acid biosynthesis</keyword>
<comment type="pathway">
    <text evidence="2">Amino-acid biosynthesis; L-isoleucine biosynthesis; L-isoleucine from 2-oxobutanoate: step 4/4.</text>
</comment>
<comment type="catalytic activity">
    <reaction evidence="14 16">
        <text>L-leucine + 2-oxoglutarate = 4-methyl-2-oxopentanoate + L-glutamate</text>
        <dbReference type="Rhea" id="RHEA:18321"/>
        <dbReference type="ChEBI" id="CHEBI:16810"/>
        <dbReference type="ChEBI" id="CHEBI:17865"/>
        <dbReference type="ChEBI" id="CHEBI:29985"/>
        <dbReference type="ChEBI" id="CHEBI:57427"/>
        <dbReference type="EC" id="2.6.1.42"/>
    </reaction>
</comment>
<dbReference type="FunFam" id="3.20.10.10:FF:000003">
    <property type="entry name" value="Branched-chain-amino-acid aminotransferase"/>
    <property type="match status" value="1"/>
</dbReference>
<evidence type="ECO:0000256" key="8">
    <source>
        <dbReference type="ARBA" id="ARBA00022679"/>
    </source>
</evidence>
<dbReference type="PROSITE" id="PS00770">
    <property type="entry name" value="AA_TRANSFER_CLASS_4"/>
    <property type="match status" value="1"/>
</dbReference>
<evidence type="ECO:0000256" key="5">
    <source>
        <dbReference type="ARBA" id="ARBA00009320"/>
    </source>
</evidence>
<evidence type="ECO:0000256" key="1">
    <source>
        <dbReference type="ARBA" id="ARBA00001933"/>
    </source>
</evidence>
<evidence type="ECO:0000256" key="14">
    <source>
        <dbReference type="ARBA" id="ARBA00049229"/>
    </source>
</evidence>
<dbReference type="InterPro" id="IPR043131">
    <property type="entry name" value="BCAT-like_N"/>
</dbReference>
<dbReference type="STRING" id="981085.W9SAF8"/>
<gene>
    <name evidence="17" type="ORF">L484_007099</name>
</gene>
<dbReference type="GO" id="GO:0005737">
    <property type="term" value="C:cytoplasm"/>
    <property type="evidence" value="ECO:0007669"/>
    <property type="project" value="UniProtKB-ARBA"/>
</dbReference>
<dbReference type="GO" id="GO:0009082">
    <property type="term" value="P:branched-chain amino acid biosynthetic process"/>
    <property type="evidence" value="ECO:0007669"/>
    <property type="project" value="UniProtKB-KW"/>
</dbReference>
<sequence length="651" mass="72800">MIHRAIRFSNLVQSFRVGSSSPSKFDILYNLSDDENVDMDWDNLKFGLTPTDYMYTMKCTNEEKFQKGQLSRYGNIELSPSAGVLNYGQGLFEGTKAYRKEDGRLLLFRPDQNAIRMKIGADRMCMPSPSVDQFIDAVKQTVLANKRWVPPAGKGSLYVRPLLIGSGPILGLAPALEYTFLVYASPVGNYYKEGLAPLRLYVEDEFNRASPGGTGGVKTISNYAPVLKALNRAKNRGFSDVLYLDSVNKRYIEEASSCNVFIVKGNLISTPATNGTILDGVTRRSIIEIARDNGYEVEERGISVEELIDADEVFCTGTAVVVAPVGSVAYQDKRVNFRTGSEAVSQKMYKTLVGIQTGVVKDNKDWIFFCAVKDKSDSDFGGRPLPRDVYGQQFSRIGFKSVFLVSPQPHLFSNGYRVKFKEEPDPDCGIGFVVPEWPEKVEAVKQQLSELHQEILLFLSKVKRLYVRDPKEGDNVSIVSIWSETNHVKLSSKGADSRVLQLSHVEENTLDAEETCKYFMWRQAFPVKPEDRVSSRTDVDQWIITLAFPFGKRLKRGTSSVGVFAFLPTAMVTNFPFVIQADFKLASSRESVLLDSQWNSGILQFVPTAFVNAFQACVTDRTLFPSVGQVFKFMPTKESSSSGAQQLKRKH</sequence>
<dbReference type="PANTHER" id="PTHR42825">
    <property type="entry name" value="AMINO ACID AMINOTRANSFERASE"/>
    <property type="match status" value="1"/>
</dbReference>